<keyword evidence="1" id="KW-0805">Transcription regulation</keyword>
<dbReference type="PANTHER" id="PTHR46797">
    <property type="entry name" value="HTH-TYPE TRANSCRIPTIONAL REGULATOR"/>
    <property type="match status" value="1"/>
</dbReference>
<protein>
    <submittedName>
        <fullName evidence="6">Helix-turn-helix domain-containing protein</fullName>
    </submittedName>
</protein>
<dbReference type="Pfam" id="PF13560">
    <property type="entry name" value="HTH_31"/>
    <property type="match status" value="1"/>
</dbReference>
<evidence type="ECO:0000313" key="6">
    <source>
        <dbReference type="EMBL" id="SKD10467.1"/>
    </source>
</evidence>
<dbReference type="SUPFAM" id="SSF47413">
    <property type="entry name" value="lambda repressor-like DNA-binding domains"/>
    <property type="match status" value="1"/>
</dbReference>
<proteinExistence type="predicted"/>
<keyword evidence="7" id="KW-1185">Reference proteome</keyword>
<keyword evidence="2" id="KW-0238">DNA-binding</keyword>
<dbReference type="PROSITE" id="PS50943">
    <property type="entry name" value="HTH_CROC1"/>
    <property type="match status" value="1"/>
</dbReference>
<evidence type="ECO:0000256" key="4">
    <source>
        <dbReference type="SAM" id="Coils"/>
    </source>
</evidence>
<reference evidence="6 7" key="1">
    <citation type="submission" date="2017-02" db="EMBL/GenBank/DDBJ databases">
        <authorList>
            <person name="Peterson S.W."/>
        </authorList>
    </citation>
    <scope>NUCLEOTIDE SEQUENCE [LARGE SCALE GENOMIC DNA]</scope>
    <source>
        <strain evidence="6 7">DSM 18108</strain>
    </source>
</reference>
<feature type="coiled-coil region" evidence="4">
    <location>
        <begin position="2"/>
        <end position="29"/>
    </location>
</feature>
<dbReference type="RefSeq" id="WP_079473626.1">
    <property type="nucleotide sequence ID" value="NZ_FUZZ01000007.1"/>
</dbReference>
<dbReference type="EMBL" id="FUZZ01000007">
    <property type="protein sequence ID" value="SKD10467.1"/>
    <property type="molecule type" value="Genomic_DNA"/>
</dbReference>
<dbReference type="GO" id="GO:0003700">
    <property type="term" value="F:DNA-binding transcription factor activity"/>
    <property type="evidence" value="ECO:0007669"/>
    <property type="project" value="TreeGrafter"/>
</dbReference>
<dbReference type="Gene3D" id="1.10.260.40">
    <property type="entry name" value="lambda repressor-like DNA-binding domains"/>
    <property type="match status" value="1"/>
</dbReference>
<accession>A0A1T5PCX5</accession>
<dbReference type="AlphaFoldDB" id="A0A1T5PCX5"/>
<dbReference type="InterPro" id="IPR010982">
    <property type="entry name" value="Lambda_DNA-bd_dom_sf"/>
</dbReference>
<feature type="domain" description="HTH cro/C1-type" evidence="5">
    <location>
        <begin position="16"/>
        <end position="70"/>
    </location>
</feature>
<dbReference type="SMART" id="SM00530">
    <property type="entry name" value="HTH_XRE"/>
    <property type="match status" value="1"/>
</dbReference>
<dbReference type="STRING" id="393003.SAMN05660461_6384"/>
<evidence type="ECO:0000313" key="7">
    <source>
        <dbReference type="Proteomes" id="UP000190166"/>
    </source>
</evidence>
<evidence type="ECO:0000259" key="5">
    <source>
        <dbReference type="PROSITE" id="PS50943"/>
    </source>
</evidence>
<evidence type="ECO:0000256" key="3">
    <source>
        <dbReference type="ARBA" id="ARBA00023163"/>
    </source>
</evidence>
<keyword evidence="3" id="KW-0804">Transcription</keyword>
<organism evidence="6 7">
    <name type="scientific">Chitinophaga ginsengisegetis</name>
    <dbReference type="NCBI Taxonomy" id="393003"/>
    <lineage>
        <taxon>Bacteria</taxon>
        <taxon>Pseudomonadati</taxon>
        <taxon>Bacteroidota</taxon>
        <taxon>Chitinophagia</taxon>
        <taxon>Chitinophagales</taxon>
        <taxon>Chitinophagaceae</taxon>
        <taxon>Chitinophaga</taxon>
    </lineage>
</organism>
<dbReference type="CDD" id="cd00093">
    <property type="entry name" value="HTH_XRE"/>
    <property type="match status" value="1"/>
</dbReference>
<evidence type="ECO:0000256" key="2">
    <source>
        <dbReference type="ARBA" id="ARBA00023125"/>
    </source>
</evidence>
<keyword evidence="4" id="KW-0175">Coiled coil</keyword>
<dbReference type="Proteomes" id="UP000190166">
    <property type="component" value="Unassembled WGS sequence"/>
</dbReference>
<gene>
    <name evidence="6" type="ORF">SAMN05660461_6384</name>
</gene>
<dbReference type="InterPro" id="IPR001387">
    <property type="entry name" value="Cro/C1-type_HTH"/>
</dbReference>
<evidence type="ECO:0000256" key="1">
    <source>
        <dbReference type="ARBA" id="ARBA00023015"/>
    </source>
</evidence>
<dbReference type="InterPro" id="IPR050807">
    <property type="entry name" value="TransReg_Diox_bact_type"/>
</dbReference>
<sequence length="73" mass="8517">MDINKQKELENLGRRIRQLREQKDWSQREMASRCNIDSASIGKMERGELDIRYTTLLQLALVLEVTPAELLNS</sequence>
<dbReference type="GO" id="GO:0005829">
    <property type="term" value="C:cytosol"/>
    <property type="evidence" value="ECO:0007669"/>
    <property type="project" value="TreeGrafter"/>
</dbReference>
<dbReference type="PANTHER" id="PTHR46797:SF23">
    <property type="entry name" value="HTH-TYPE TRANSCRIPTIONAL REGULATOR SUTR"/>
    <property type="match status" value="1"/>
</dbReference>
<dbReference type="GO" id="GO:0003677">
    <property type="term" value="F:DNA binding"/>
    <property type="evidence" value="ECO:0007669"/>
    <property type="project" value="UniProtKB-KW"/>
</dbReference>
<name>A0A1T5PCX5_9BACT</name>